<keyword evidence="4" id="KW-1185">Reference proteome</keyword>
<evidence type="ECO:0000313" key="3">
    <source>
        <dbReference type="EMBL" id="GEM80631.1"/>
    </source>
</evidence>
<feature type="transmembrane region" description="Helical" evidence="2">
    <location>
        <begin position="131"/>
        <end position="148"/>
    </location>
</feature>
<keyword evidence="2" id="KW-0812">Transmembrane</keyword>
<dbReference type="AlphaFoldDB" id="A0A511QTH3"/>
<comment type="caution">
    <text evidence="3">The sequence shown here is derived from an EMBL/GenBank/DDBJ whole genome shotgun (WGS) entry which is preliminary data.</text>
</comment>
<feature type="transmembrane region" description="Helical" evidence="2">
    <location>
        <begin position="88"/>
        <end position="110"/>
    </location>
</feature>
<evidence type="ECO:0000256" key="2">
    <source>
        <dbReference type="SAM" id="Phobius"/>
    </source>
</evidence>
<name>A0A511QTH3_9VIBR</name>
<accession>A0A511QTH3</accession>
<dbReference type="Proteomes" id="UP000321113">
    <property type="component" value="Unassembled WGS sequence"/>
</dbReference>
<protein>
    <recommendedName>
        <fullName evidence="5">Proline and glycine rich transmembrane protein</fullName>
    </recommendedName>
</protein>
<feature type="transmembrane region" description="Helical" evidence="2">
    <location>
        <begin position="196"/>
        <end position="229"/>
    </location>
</feature>
<feature type="region of interest" description="Disordered" evidence="1">
    <location>
        <begin position="251"/>
        <end position="288"/>
    </location>
</feature>
<reference evidence="3 4" key="1">
    <citation type="submission" date="2019-07" db="EMBL/GenBank/DDBJ databases">
        <title>Whole genome shotgun sequence of Vibrio superstes NBRC 103154.</title>
        <authorList>
            <person name="Hosoyama A."/>
            <person name="Uohara A."/>
            <person name="Ohji S."/>
            <person name="Ichikawa N."/>
        </authorList>
    </citation>
    <scope>NUCLEOTIDE SEQUENCE [LARGE SCALE GENOMIC DNA]</scope>
    <source>
        <strain evidence="3 4">NBRC 103154</strain>
    </source>
</reference>
<evidence type="ECO:0000313" key="4">
    <source>
        <dbReference type="Proteomes" id="UP000321113"/>
    </source>
</evidence>
<feature type="compositionally biased region" description="Acidic residues" evidence="1">
    <location>
        <begin position="259"/>
        <end position="271"/>
    </location>
</feature>
<dbReference type="RefSeq" id="WP_119010480.1">
    <property type="nucleotide sequence ID" value="NZ_BJXK01000012.1"/>
</dbReference>
<organism evidence="3 4">
    <name type="scientific">Vibrio superstes NBRC 103154</name>
    <dbReference type="NCBI Taxonomy" id="1219062"/>
    <lineage>
        <taxon>Bacteria</taxon>
        <taxon>Pseudomonadati</taxon>
        <taxon>Pseudomonadota</taxon>
        <taxon>Gammaproteobacteria</taxon>
        <taxon>Vibrionales</taxon>
        <taxon>Vibrionaceae</taxon>
        <taxon>Vibrio</taxon>
    </lineage>
</organism>
<feature type="transmembrane region" description="Helical" evidence="2">
    <location>
        <begin position="154"/>
        <end position="175"/>
    </location>
</feature>
<keyword evidence="2" id="KW-0472">Membrane</keyword>
<dbReference type="OrthoDB" id="5915045at2"/>
<evidence type="ECO:0008006" key="5">
    <source>
        <dbReference type="Google" id="ProtNLM"/>
    </source>
</evidence>
<gene>
    <name evidence="3" type="ORF">VSU01S_28760</name>
</gene>
<feature type="transmembrane region" description="Helical" evidence="2">
    <location>
        <begin position="42"/>
        <end position="68"/>
    </location>
</feature>
<proteinExistence type="predicted"/>
<feature type="compositionally biased region" description="Polar residues" evidence="1">
    <location>
        <begin position="272"/>
        <end position="288"/>
    </location>
</feature>
<keyword evidence="2" id="KW-1133">Transmembrane helix</keyword>
<sequence length="288" mass="31468">MSDPIEKNFNLGGSVEKALAGDFELKPISVISEAWQLTMRNFLTFSPAVILLIAIQAAIFIVALKLQIGDLSAILVMFQDPESLQPGIFQSIFVANFSYEVVAAPIYAGVALMAMSHAAGLRTETRHITKGLPFMMPVILVTMLNLLSQAIAGALLPFLSLYLSLAFSNAVLLVCEKRLTPVKALWTSMRAVNKRIFSIAVIYLVTMFAFVAGMMLYGLGLVIAVPFFFHAKGIIYRNMFGIRLQVVATQQDAPKQETEQDEHIDESDDDNTPPTSGTPRGGSNTFDA</sequence>
<evidence type="ECO:0000256" key="1">
    <source>
        <dbReference type="SAM" id="MobiDB-lite"/>
    </source>
</evidence>
<dbReference type="EMBL" id="BJXK01000012">
    <property type="protein sequence ID" value="GEM80631.1"/>
    <property type="molecule type" value="Genomic_DNA"/>
</dbReference>